<dbReference type="InterPro" id="IPR003688">
    <property type="entry name" value="TraG/VirD4"/>
</dbReference>
<evidence type="ECO:0000256" key="8">
    <source>
        <dbReference type="SAM" id="Phobius"/>
    </source>
</evidence>
<dbReference type="SUPFAM" id="SSF52540">
    <property type="entry name" value="P-loop containing nucleoside triphosphate hydrolases"/>
    <property type="match status" value="1"/>
</dbReference>
<evidence type="ECO:0000256" key="3">
    <source>
        <dbReference type="ARBA" id="ARBA00022475"/>
    </source>
</evidence>
<protein>
    <submittedName>
        <fullName evidence="9">TraM recognition domain-containing protein</fullName>
    </submittedName>
</protein>
<dbReference type="NCBIfam" id="NF010394">
    <property type="entry name" value="PRK13822.1"/>
    <property type="match status" value="1"/>
</dbReference>
<dbReference type="PANTHER" id="PTHR37937">
    <property type="entry name" value="CONJUGATIVE TRANSFER: DNA TRANSPORT"/>
    <property type="match status" value="1"/>
</dbReference>
<evidence type="ECO:0000256" key="2">
    <source>
        <dbReference type="ARBA" id="ARBA00008806"/>
    </source>
</evidence>
<feature type="transmembrane region" description="Helical" evidence="8">
    <location>
        <begin position="68"/>
        <end position="91"/>
    </location>
</feature>
<dbReference type="PANTHER" id="PTHR37937:SF1">
    <property type="entry name" value="CONJUGATIVE TRANSFER: DNA TRANSPORT"/>
    <property type="match status" value="1"/>
</dbReference>
<comment type="similarity">
    <text evidence="2">Belongs to the VirD4/TraG family.</text>
</comment>
<evidence type="ECO:0000313" key="9">
    <source>
        <dbReference type="EMBL" id="NHN89853.1"/>
    </source>
</evidence>
<feature type="compositionally biased region" description="Basic and acidic residues" evidence="7">
    <location>
        <begin position="544"/>
        <end position="563"/>
    </location>
</feature>
<keyword evidence="6 8" id="KW-0472">Membrane</keyword>
<keyword evidence="4 8" id="KW-0812">Transmembrane</keyword>
<dbReference type="CDD" id="cd01127">
    <property type="entry name" value="TrwB_TraG_TraD_VirD4"/>
    <property type="match status" value="1"/>
</dbReference>
<dbReference type="Proteomes" id="UP000631653">
    <property type="component" value="Unassembled WGS sequence"/>
</dbReference>
<keyword evidence="5 8" id="KW-1133">Transmembrane helix</keyword>
<feature type="region of interest" description="Disordered" evidence="7">
    <location>
        <begin position="526"/>
        <end position="565"/>
    </location>
</feature>
<dbReference type="Pfam" id="PF02534">
    <property type="entry name" value="T4SS-DNA_transf"/>
    <property type="match status" value="1"/>
</dbReference>
<evidence type="ECO:0000313" key="10">
    <source>
        <dbReference type="Proteomes" id="UP000631653"/>
    </source>
</evidence>
<keyword evidence="3" id="KW-1003">Cell membrane</keyword>
<organism evidence="9 10">
    <name type="scientific">Acetobacter conturbans</name>
    <dbReference type="NCBI Taxonomy" id="1737472"/>
    <lineage>
        <taxon>Bacteria</taxon>
        <taxon>Pseudomonadati</taxon>
        <taxon>Pseudomonadota</taxon>
        <taxon>Alphaproteobacteria</taxon>
        <taxon>Acetobacterales</taxon>
        <taxon>Acetobacteraceae</taxon>
        <taxon>Acetobacter</taxon>
    </lineage>
</organism>
<accession>A0ABX0K662</accession>
<keyword evidence="10" id="KW-1185">Reference proteome</keyword>
<feature type="transmembrane region" description="Helical" evidence="8">
    <location>
        <begin position="7"/>
        <end position="27"/>
    </location>
</feature>
<dbReference type="InterPro" id="IPR051539">
    <property type="entry name" value="T4SS-coupling_protein"/>
</dbReference>
<dbReference type="RefSeq" id="WP_173571153.1">
    <property type="nucleotide sequence ID" value="NZ_WOSY01000020.1"/>
</dbReference>
<reference evidence="9 10" key="1">
    <citation type="journal article" date="2020" name="Int. J. Syst. Evol. Microbiol.">
        <title>Novel acetic acid bacteria from cider fermentations: Acetobacter conturbans sp. nov. and Acetobacter fallax sp. nov.</title>
        <authorList>
            <person name="Sombolestani A.S."/>
            <person name="Cleenwerck I."/>
            <person name="Cnockaert M."/>
            <person name="Borremans W."/>
            <person name="Wieme A.D."/>
            <person name="De Vuyst L."/>
            <person name="Vandamme P."/>
        </authorList>
    </citation>
    <scope>NUCLEOTIDE SEQUENCE [LARGE SCALE GENOMIC DNA]</scope>
    <source>
        <strain evidence="9 10">LMG 1627</strain>
    </source>
</reference>
<feature type="transmembrane region" description="Helical" evidence="8">
    <location>
        <begin position="33"/>
        <end position="56"/>
    </location>
</feature>
<comment type="subcellular location">
    <subcellularLocation>
        <location evidence="1">Cell membrane</location>
        <topology evidence="1">Multi-pass membrane protein</topology>
    </subcellularLocation>
</comment>
<comment type="caution">
    <text evidence="9">The sequence shown here is derived from an EMBL/GenBank/DDBJ whole genome shotgun (WGS) entry which is preliminary data.</text>
</comment>
<proteinExistence type="inferred from homology"/>
<evidence type="ECO:0000256" key="4">
    <source>
        <dbReference type="ARBA" id="ARBA00022692"/>
    </source>
</evidence>
<gene>
    <name evidence="9" type="ORF">GOB81_14695</name>
</gene>
<evidence type="ECO:0000256" key="6">
    <source>
        <dbReference type="ARBA" id="ARBA00023136"/>
    </source>
</evidence>
<sequence>MTPRQKFWNVVGLLAFIGGIEAVAVIATASQLFIWWHAIPGLTPPVSLYCWLPYFMTYQGDAVIRSHLLICLGVPVGLFVLFDTSLAWAFFNGRRQRRLRAARPGQVPDAPVRALSDSFGNADWLPIDKLKALFPGPAEDYGGIVVGEAYRVDKSPVARIRFEPDKPETWGQGGKAPLLIDPCKSGSTHGAVFAGSGGLKTTAVVIPTLLHWTGSAVVFDPACQIGPMIARARREMGQKIAEVRPGRGMNVLAWIDPADPLAETYVQEVVAQLDGGNEGPDKKKSENEMFETRGRELMTCLLADLLWSEAPAELKTLKEFRRRLTTPEKEMKKLLQEIYGGSKSALARQLAGSLMGVFSETFSGIYSHAAAATQWLGIAAYADMVSVGDFDPLELRKGKLTVLVQIPDGSLRNTPALGRLVIGTLLSIVYLADGAIKGRVLYMLDEVNLLGRLKALADARDGGRKYGITMVLVWQSVGQVEGTWGRSGKTDWYTSTSWRLYAALDDPETAKEVSATCGTYTIITPNEGESRSYNSGTNSAGSRSEGRSRGISERPRELIRPEELSTTMRADEQIMFVKNAAPIRCGRAVFFRRPEMAKLVDDDRFTASQTETAA</sequence>
<name>A0ABX0K662_9PROT</name>
<dbReference type="Gene3D" id="3.40.50.300">
    <property type="entry name" value="P-loop containing nucleotide triphosphate hydrolases"/>
    <property type="match status" value="1"/>
</dbReference>
<evidence type="ECO:0000256" key="5">
    <source>
        <dbReference type="ARBA" id="ARBA00022989"/>
    </source>
</evidence>
<evidence type="ECO:0000256" key="7">
    <source>
        <dbReference type="SAM" id="MobiDB-lite"/>
    </source>
</evidence>
<dbReference type="InterPro" id="IPR027417">
    <property type="entry name" value="P-loop_NTPase"/>
</dbReference>
<dbReference type="EMBL" id="WOSY01000020">
    <property type="protein sequence ID" value="NHN89853.1"/>
    <property type="molecule type" value="Genomic_DNA"/>
</dbReference>
<evidence type="ECO:0000256" key="1">
    <source>
        <dbReference type="ARBA" id="ARBA00004651"/>
    </source>
</evidence>